<dbReference type="InterPro" id="IPR036259">
    <property type="entry name" value="MFS_trans_sf"/>
</dbReference>
<feature type="transmembrane region" description="Helical" evidence="6">
    <location>
        <begin position="79"/>
        <end position="98"/>
    </location>
</feature>
<evidence type="ECO:0000259" key="7">
    <source>
        <dbReference type="PROSITE" id="PS50850"/>
    </source>
</evidence>
<feature type="transmembrane region" description="Helical" evidence="6">
    <location>
        <begin position="138"/>
        <end position="159"/>
    </location>
</feature>
<name>A0ABS3KUH7_9PROT</name>
<evidence type="ECO:0000256" key="6">
    <source>
        <dbReference type="SAM" id="Phobius"/>
    </source>
</evidence>
<comment type="caution">
    <text evidence="8">The sequence shown here is derived from an EMBL/GenBank/DDBJ whole genome shotgun (WGS) entry which is preliminary data.</text>
</comment>
<dbReference type="PANTHER" id="PTHR43124">
    <property type="entry name" value="PURINE EFFLUX PUMP PBUE"/>
    <property type="match status" value="1"/>
</dbReference>
<sequence length="392" mass="40043">MTAAAAAPNPAAVLPLLALAAFATGCGMRLLDPLLPVVAADLGVSVAEATVVIAAFTLPYGFCQILLGPLGDRLGKLRVMVAGLLLYGIAMAGCALAASLGHLVGLRAVTGALGGAIVPLAMAWIGDNVPYAERQATLGRFLTGMVMAQLLTGPLAGIAGQAFGWRAVFLLVGAQAALTALAIVATLRARLWRAEPAGGGSGLARYIALLQRPAGRRLLGVAFVNGALLWGGALPFIGSFLIQGFHLEQWHAGLVVAGFGIGSFVYTRIARTLLLRFGEARVMFAGGLLLAAGIAAIGVAPRWEMVAALQAMLGLAFFMFHGALQARSTELMPEARATSVSAFVMALFLGQAFGAILFGALMARVGYGGAFVAGGCAMAALAVTTRMVLAGR</sequence>
<comment type="subcellular location">
    <subcellularLocation>
        <location evidence="1">Cell membrane</location>
        <topology evidence="1">Multi-pass membrane protein</topology>
    </subcellularLocation>
</comment>
<evidence type="ECO:0000256" key="5">
    <source>
        <dbReference type="ARBA" id="ARBA00023136"/>
    </source>
</evidence>
<feature type="transmembrane region" description="Helical" evidence="6">
    <location>
        <begin position="47"/>
        <end position="67"/>
    </location>
</feature>
<dbReference type="PANTHER" id="PTHR43124:SF3">
    <property type="entry name" value="CHLORAMPHENICOL EFFLUX PUMP RV0191"/>
    <property type="match status" value="1"/>
</dbReference>
<keyword evidence="2" id="KW-1003">Cell membrane</keyword>
<feature type="transmembrane region" description="Helical" evidence="6">
    <location>
        <begin position="306"/>
        <end position="326"/>
    </location>
</feature>
<dbReference type="CDD" id="cd17324">
    <property type="entry name" value="MFS_NepI_like"/>
    <property type="match status" value="1"/>
</dbReference>
<keyword evidence="3 6" id="KW-0812">Transmembrane</keyword>
<dbReference type="PROSITE" id="PS50850">
    <property type="entry name" value="MFS"/>
    <property type="match status" value="1"/>
</dbReference>
<dbReference type="InterPro" id="IPR020846">
    <property type="entry name" value="MFS_dom"/>
</dbReference>
<gene>
    <name evidence="8" type="ORF">IAI61_18920</name>
</gene>
<evidence type="ECO:0000313" key="9">
    <source>
        <dbReference type="Proteomes" id="UP001518989"/>
    </source>
</evidence>
<evidence type="ECO:0000256" key="1">
    <source>
        <dbReference type="ARBA" id="ARBA00004651"/>
    </source>
</evidence>
<proteinExistence type="predicted"/>
<dbReference type="SUPFAM" id="SSF103473">
    <property type="entry name" value="MFS general substrate transporter"/>
    <property type="match status" value="1"/>
</dbReference>
<feature type="transmembrane region" description="Helical" evidence="6">
    <location>
        <begin position="165"/>
        <end position="187"/>
    </location>
</feature>
<feature type="transmembrane region" description="Helical" evidence="6">
    <location>
        <begin position="250"/>
        <end position="270"/>
    </location>
</feature>
<dbReference type="Proteomes" id="UP001518989">
    <property type="component" value="Unassembled WGS sequence"/>
</dbReference>
<reference evidence="8 9" key="1">
    <citation type="submission" date="2020-09" db="EMBL/GenBank/DDBJ databases">
        <title>Roseomonas.</title>
        <authorList>
            <person name="Zhu W."/>
        </authorList>
    </citation>
    <scope>NUCLEOTIDE SEQUENCE [LARGE SCALE GENOMIC DNA]</scope>
    <source>
        <strain evidence="8 9">573</strain>
    </source>
</reference>
<feature type="transmembrane region" description="Helical" evidence="6">
    <location>
        <begin position="104"/>
        <end position="126"/>
    </location>
</feature>
<dbReference type="EMBL" id="JACTNG010000012">
    <property type="protein sequence ID" value="MBO1081116.1"/>
    <property type="molecule type" value="Genomic_DNA"/>
</dbReference>
<evidence type="ECO:0000256" key="3">
    <source>
        <dbReference type="ARBA" id="ARBA00022692"/>
    </source>
</evidence>
<evidence type="ECO:0000313" key="8">
    <source>
        <dbReference type="EMBL" id="MBO1081116.1"/>
    </source>
</evidence>
<dbReference type="InterPro" id="IPR011701">
    <property type="entry name" value="MFS"/>
</dbReference>
<keyword evidence="9" id="KW-1185">Reference proteome</keyword>
<dbReference type="RefSeq" id="WP_207419293.1">
    <property type="nucleotide sequence ID" value="NZ_CP061177.1"/>
</dbReference>
<feature type="transmembrane region" description="Helical" evidence="6">
    <location>
        <begin position="367"/>
        <end position="389"/>
    </location>
</feature>
<protein>
    <submittedName>
        <fullName evidence="8">MFS transporter</fullName>
    </submittedName>
</protein>
<feature type="transmembrane region" description="Helical" evidence="6">
    <location>
        <begin position="338"/>
        <end position="361"/>
    </location>
</feature>
<dbReference type="InterPro" id="IPR050189">
    <property type="entry name" value="MFS_Efflux_Transporters"/>
</dbReference>
<evidence type="ECO:0000256" key="4">
    <source>
        <dbReference type="ARBA" id="ARBA00022989"/>
    </source>
</evidence>
<keyword evidence="4 6" id="KW-1133">Transmembrane helix</keyword>
<dbReference type="Gene3D" id="1.20.1250.20">
    <property type="entry name" value="MFS general substrate transporter like domains"/>
    <property type="match status" value="1"/>
</dbReference>
<keyword evidence="5 6" id="KW-0472">Membrane</keyword>
<evidence type="ECO:0000256" key="2">
    <source>
        <dbReference type="ARBA" id="ARBA00022475"/>
    </source>
</evidence>
<dbReference type="Pfam" id="PF07690">
    <property type="entry name" value="MFS_1"/>
    <property type="match status" value="1"/>
</dbReference>
<organism evidence="8 9">
    <name type="scientific">Roseomonas haemaphysalidis</name>
    <dbReference type="NCBI Taxonomy" id="2768162"/>
    <lineage>
        <taxon>Bacteria</taxon>
        <taxon>Pseudomonadati</taxon>
        <taxon>Pseudomonadota</taxon>
        <taxon>Alphaproteobacteria</taxon>
        <taxon>Acetobacterales</taxon>
        <taxon>Roseomonadaceae</taxon>
        <taxon>Roseomonas</taxon>
    </lineage>
</organism>
<feature type="transmembrane region" description="Helical" evidence="6">
    <location>
        <begin position="282"/>
        <end position="300"/>
    </location>
</feature>
<feature type="domain" description="Major facilitator superfamily (MFS) profile" evidence="7">
    <location>
        <begin position="13"/>
        <end position="392"/>
    </location>
</feature>
<accession>A0ABS3KUH7</accession>
<feature type="transmembrane region" description="Helical" evidence="6">
    <location>
        <begin position="218"/>
        <end position="238"/>
    </location>
</feature>